<dbReference type="PROSITE" id="PS50048">
    <property type="entry name" value="ZN2_CY6_FUNGAL_2"/>
    <property type="match status" value="1"/>
</dbReference>
<protein>
    <recommendedName>
        <fullName evidence="6">Zn(2)-C6 fungal-type domain-containing protein</fullName>
    </recommendedName>
</protein>
<dbReference type="CDD" id="cd00067">
    <property type="entry name" value="GAL4"/>
    <property type="match status" value="1"/>
</dbReference>
<dbReference type="GO" id="GO:0008270">
    <property type="term" value="F:zinc ion binding"/>
    <property type="evidence" value="ECO:0007669"/>
    <property type="project" value="InterPro"/>
</dbReference>
<keyword evidence="1" id="KW-0805">Transcription regulation</keyword>
<dbReference type="InterPro" id="IPR036864">
    <property type="entry name" value="Zn2-C6_fun-type_DNA-bd_sf"/>
</dbReference>
<name>A0A319DU13_9EURO</name>
<feature type="compositionally biased region" description="Basic residues" evidence="5">
    <location>
        <begin position="9"/>
        <end position="18"/>
    </location>
</feature>
<proteinExistence type="predicted"/>
<evidence type="ECO:0000256" key="2">
    <source>
        <dbReference type="ARBA" id="ARBA00023125"/>
    </source>
</evidence>
<evidence type="ECO:0000313" key="8">
    <source>
        <dbReference type="Proteomes" id="UP000248340"/>
    </source>
</evidence>
<sequence>MAESGSTRVRSRRSHNKSRLGCQNCKRRRVKCDEKKPACSPCVRHSIDCDFILPAAVPSASSTATRHYRFRRSKYQHETQPDSSAASGSGSEARGPGPVSTGTQCDLAASQPPGGISFADLKLYHHYMTTTYKTLADEKGDTHGVWSNHVPRWGISFPSILHLILSLAALHLAAENPDSRAEYLAQADDHFTFGVRSVTAVLALLNPENCQLIYMAAALICLAYFGRGPRVGEYLVFSQRGQSEWLVLLRGVRSILTTNHERIFTGVLTPVPDDSIKEVSPALQTALDQHLSQIQALRSWITSHVSDAAVCEVYAASIEDLMSILQEAYAIRSAGKDGIHLMHLAMGWIYRAREEMIALLEARDPYALVVYAHWSIILRDMQSCWLMRGWDEHVVEGVRASLPGELQGWIEYPLRVVTGGGGDGGDCR</sequence>
<evidence type="ECO:0000256" key="5">
    <source>
        <dbReference type="SAM" id="MobiDB-lite"/>
    </source>
</evidence>
<evidence type="ECO:0000256" key="3">
    <source>
        <dbReference type="ARBA" id="ARBA00023163"/>
    </source>
</evidence>
<organism evidence="7 8">
    <name type="scientific">Aspergillus uvarum CBS 121591</name>
    <dbReference type="NCBI Taxonomy" id="1448315"/>
    <lineage>
        <taxon>Eukaryota</taxon>
        <taxon>Fungi</taxon>
        <taxon>Dikarya</taxon>
        <taxon>Ascomycota</taxon>
        <taxon>Pezizomycotina</taxon>
        <taxon>Eurotiomycetes</taxon>
        <taxon>Eurotiomycetidae</taxon>
        <taxon>Eurotiales</taxon>
        <taxon>Aspergillaceae</taxon>
        <taxon>Aspergillus</taxon>
        <taxon>Aspergillus subgen. Circumdati</taxon>
    </lineage>
</organism>
<dbReference type="InterPro" id="IPR001138">
    <property type="entry name" value="Zn2Cys6_DnaBD"/>
</dbReference>
<dbReference type="GO" id="GO:0009893">
    <property type="term" value="P:positive regulation of metabolic process"/>
    <property type="evidence" value="ECO:0007669"/>
    <property type="project" value="UniProtKB-ARBA"/>
</dbReference>
<evidence type="ECO:0000256" key="1">
    <source>
        <dbReference type="ARBA" id="ARBA00023015"/>
    </source>
</evidence>
<dbReference type="PANTHER" id="PTHR47657">
    <property type="entry name" value="STEROL REGULATORY ELEMENT-BINDING PROTEIN ECM22"/>
    <property type="match status" value="1"/>
</dbReference>
<keyword evidence="8" id="KW-1185">Reference proteome</keyword>
<evidence type="ECO:0000313" key="7">
    <source>
        <dbReference type="EMBL" id="PYH82642.1"/>
    </source>
</evidence>
<keyword evidence="3" id="KW-0804">Transcription</keyword>
<dbReference type="OrthoDB" id="416217at2759"/>
<dbReference type="GO" id="GO:0003677">
    <property type="term" value="F:DNA binding"/>
    <property type="evidence" value="ECO:0007669"/>
    <property type="project" value="UniProtKB-KW"/>
</dbReference>
<dbReference type="PANTHER" id="PTHR47657:SF13">
    <property type="entry name" value="ZN(2)-C6 FUNGAL-TYPE DOMAIN-CONTAINING PROTEIN-RELATED"/>
    <property type="match status" value="1"/>
</dbReference>
<dbReference type="EMBL" id="KZ821694">
    <property type="protein sequence ID" value="PYH82642.1"/>
    <property type="molecule type" value="Genomic_DNA"/>
</dbReference>
<keyword evidence="4" id="KW-0539">Nucleus</keyword>
<dbReference type="STRING" id="1448315.A0A319DU13"/>
<dbReference type="PROSITE" id="PS00463">
    <property type="entry name" value="ZN2_CY6_FUNGAL_1"/>
    <property type="match status" value="1"/>
</dbReference>
<dbReference type="GeneID" id="37140708"/>
<keyword evidence="2" id="KW-0238">DNA-binding</keyword>
<reference evidence="7 8" key="1">
    <citation type="submission" date="2016-12" db="EMBL/GenBank/DDBJ databases">
        <title>The genomes of Aspergillus section Nigri reveals drivers in fungal speciation.</title>
        <authorList>
            <consortium name="DOE Joint Genome Institute"/>
            <person name="Vesth T.C."/>
            <person name="Nybo J."/>
            <person name="Theobald S."/>
            <person name="Brandl J."/>
            <person name="Frisvad J.C."/>
            <person name="Nielsen K.F."/>
            <person name="Lyhne E.K."/>
            <person name="Kogle M.E."/>
            <person name="Kuo A."/>
            <person name="Riley R."/>
            <person name="Clum A."/>
            <person name="Nolan M."/>
            <person name="Lipzen A."/>
            <person name="Salamov A."/>
            <person name="Henrissat B."/>
            <person name="Wiebenga A."/>
            <person name="De Vries R.P."/>
            <person name="Grigoriev I.V."/>
            <person name="Mortensen U.H."/>
            <person name="Andersen M.R."/>
            <person name="Baker S.E."/>
        </authorList>
    </citation>
    <scope>NUCLEOTIDE SEQUENCE [LARGE SCALE GENOMIC DNA]</scope>
    <source>
        <strain evidence="7 8">CBS 121591</strain>
    </source>
</reference>
<feature type="region of interest" description="Disordered" evidence="5">
    <location>
        <begin position="1"/>
        <end position="20"/>
    </location>
</feature>
<evidence type="ECO:0000256" key="4">
    <source>
        <dbReference type="ARBA" id="ARBA00023242"/>
    </source>
</evidence>
<feature type="domain" description="Zn(2)-C6 fungal-type" evidence="6">
    <location>
        <begin position="21"/>
        <end position="51"/>
    </location>
</feature>
<dbReference type="RefSeq" id="XP_025492842.1">
    <property type="nucleotide sequence ID" value="XM_025637966.1"/>
</dbReference>
<dbReference type="Proteomes" id="UP000248340">
    <property type="component" value="Unassembled WGS sequence"/>
</dbReference>
<dbReference type="Pfam" id="PF00172">
    <property type="entry name" value="Zn_clus"/>
    <property type="match status" value="1"/>
</dbReference>
<dbReference type="SMART" id="SM00066">
    <property type="entry name" value="GAL4"/>
    <property type="match status" value="1"/>
</dbReference>
<dbReference type="VEuPathDB" id="FungiDB:BO82DRAFT_382867"/>
<feature type="region of interest" description="Disordered" evidence="5">
    <location>
        <begin position="72"/>
        <end position="106"/>
    </location>
</feature>
<dbReference type="Gene3D" id="4.10.240.10">
    <property type="entry name" value="Zn(2)-C6 fungal-type DNA-binding domain"/>
    <property type="match status" value="1"/>
</dbReference>
<dbReference type="Pfam" id="PF11951">
    <property type="entry name" value="Fungal_trans_2"/>
    <property type="match status" value="1"/>
</dbReference>
<dbReference type="GO" id="GO:0000981">
    <property type="term" value="F:DNA-binding transcription factor activity, RNA polymerase II-specific"/>
    <property type="evidence" value="ECO:0007669"/>
    <property type="project" value="InterPro"/>
</dbReference>
<dbReference type="InterPro" id="IPR052400">
    <property type="entry name" value="Zn2-C6_fungal_TF"/>
</dbReference>
<dbReference type="AlphaFoldDB" id="A0A319DU13"/>
<accession>A0A319DU13</accession>
<evidence type="ECO:0000259" key="6">
    <source>
        <dbReference type="PROSITE" id="PS50048"/>
    </source>
</evidence>
<gene>
    <name evidence="7" type="ORF">BO82DRAFT_382867</name>
</gene>
<dbReference type="SUPFAM" id="SSF57701">
    <property type="entry name" value="Zn2/Cys6 DNA-binding domain"/>
    <property type="match status" value="1"/>
</dbReference>
<dbReference type="InterPro" id="IPR021858">
    <property type="entry name" value="Fun_TF"/>
</dbReference>